<dbReference type="EMBL" id="JAPDPI010000068">
    <property type="protein sequence ID" value="MCW3807905.1"/>
    <property type="molecule type" value="Genomic_DNA"/>
</dbReference>
<comment type="caution">
    <text evidence="1">The sequence shown here is derived from an EMBL/GenBank/DDBJ whole genome shotgun (WGS) entry which is preliminary data.</text>
</comment>
<dbReference type="Proteomes" id="UP001207408">
    <property type="component" value="Unassembled WGS sequence"/>
</dbReference>
<sequence length="108" mass="12745">MENTPIQPKKRTLIDYYKLPKDLQEQLKLVYSQGFNEDLIVYKDASGKQISALRFETDTIVYMVKMSIDQAYKIMDDDSDFNDDYELKSSVKEDYMDKHSDADYLFDS</sequence>
<reference evidence="1" key="1">
    <citation type="submission" date="2022-10" db="EMBL/GenBank/DDBJ databases">
        <authorList>
            <person name="Yu W.X."/>
        </authorList>
    </citation>
    <scope>NUCLEOTIDE SEQUENCE</scope>
    <source>
        <strain evidence="1">D04</strain>
    </source>
</reference>
<evidence type="ECO:0000313" key="1">
    <source>
        <dbReference type="EMBL" id="MCW3807905.1"/>
    </source>
</evidence>
<organism evidence="1 2">
    <name type="scientific">Plebeiibacterium marinum</name>
    <dbReference type="NCBI Taxonomy" id="2992111"/>
    <lineage>
        <taxon>Bacteria</taxon>
        <taxon>Pseudomonadati</taxon>
        <taxon>Bacteroidota</taxon>
        <taxon>Bacteroidia</taxon>
        <taxon>Marinilabiliales</taxon>
        <taxon>Marinilabiliaceae</taxon>
        <taxon>Plebeiibacterium</taxon>
    </lineage>
</organism>
<accession>A0AAE3SLI0</accession>
<name>A0AAE3SLI0_9BACT</name>
<proteinExistence type="predicted"/>
<gene>
    <name evidence="1" type="ORF">OM074_19930</name>
</gene>
<protein>
    <submittedName>
        <fullName evidence="1">Uncharacterized protein</fullName>
    </submittedName>
</protein>
<evidence type="ECO:0000313" key="2">
    <source>
        <dbReference type="Proteomes" id="UP001207408"/>
    </source>
</evidence>
<dbReference type="RefSeq" id="WP_301202398.1">
    <property type="nucleotide sequence ID" value="NZ_JAPDPI010000068.1"/>
</dbReference>
<dbReference type="AlphaFoldDB" id="A0AAE3SLI0"/>
<keyword evidence="2" id="KW-1185">Reference proteome</keyword>